<dbReference type="Gene3D" id="3.30.70.790">
    <property type="entry name" value="UreE, C-terminal domain"/>
    <property type="match status" value="1"/>
</dbReference>
<proteinExistence type="predicted"/>
<dbReference type="Pfam" id="PF09413">
    <property type="entry name" value="DUF2007"/>
    <property type="match status" value="1"/>
</dbReference>
<reference evidence="3" key="1">
    <citation type="journal article" date="2021" name="Syst. Appl. Microbiol.">
        <title>Roseomonas hellenica sp. nov., isolated from roots of wild-growing Alkanna tinctoria.</title>
        <authorList>
            <person name="Rat A."/>
            <person name="Naranjo H.D."/>
            <person name="Lebbe L."/>
            <person name="Cnockaert M."/>
            <person name="Krigas N."/>
            <person name="Grigoriadou K."/>
            <person name="Maloupa E."/>
            <person name="Willems A."/>
        </authorList>
    </citation>
    <scope>NUCLEOTIDE SEQUENCE [LARGE SCALE GENOMIC DNA]</scope>
    <source>
        <strain evidence="3">LMG 31159</strain>
    </source>
</reference>
<dbReference type="InterPro" id="IPR018551">
    <property type="entry name" value="DUF2007"/>
</dbReference>
<dbReference type="EMBL" id="JAAEDI010000009">
    <property type="protein sequence ID" value="MBR0650023.1"/>
    <property type="molecule type" value="Genomic_DNA"/>
</dbReference>
<accession>A0ABS5EG71</accession>
<comment type="caution">
    <text evidence="2">The sequence shown here is derived from an EMBL/GenBank/DDBJ whole genome shotgun (WGS) entry which is preliminary data.</text>
</comment>
<sequence length="70" mass="7382">MRVVATTTDPVRLTFLRALLADAGIDSIVLDAHISAVEGGIGAFPRRLAVIPDDEARARDVLREAGEAAV</sequence>
<dbReference type="RefSeq" id="WP_211868431.1">
    <property type="nucleotide sequence ID" value="NZ_JAAEDI010000009.1"/>
</dbReference>
<name>A0ABS5EG71_9PROT</name>
<dbReference type="Proteomes" id="UP000698752">
    <property type="component" value="Unassembled WGS sequence"/>
</dbReference>
<feature type="domain" description="DUF2007" evidence="1">
    <location>
        <begin position="1"/>
        <end position="66"/>
    </location>
</feature>
<dbReference type="SUPFAM" id="SSF54913">
    <property type="entry name" value="GlnB-like"/>
    <property type="match status" value="1"/>
</dbReference>
<gene>
    <name evidence="2" type="ORF">GXW78_10150</name>
</gene>
<organism evidence="2 3">
    <name type="scientific">Neoroseomonas terrae</name>
    <dbReference type="NCBI Taxonomy" id="424799"/>
    <lineage>
        <taxon>Bacteria</taxon>
        <taxon>Pseudomonadati</taxon>
        <taxon>Pseudomonadota</taxon>
        <taxon>Alphaproteobacteria</taxon>
        <taxon>Acetobacterales</taxon>
        <taxon>Acetobacteraceae</taxon>
        <taxon>Neoroseomonas</taxon>
    </lineage>
</organism>
<evidence type="ECO:0000313" key="2">
    <source>
        <dbReference type="EMBL" id="MBR0650023.1"/>
    </source>
</evidence>
<evidence type="ECO:0000259" key="1">
    <source>
        <dbReference type="Pfam" id="PF09413"/>
    </source>
</evidence>
<evidence type="ECO:0000313" key="3">
    <source>
        <dbReference type="Proteomes" id="UP000698752"/>
    </source>
</evidence>
<protein>
    <submittedName>
        <fullName evidence="2">DUF2007 domain-containing protein</fullName>
    </submittedName>
</protein>
<dbReference type="InterPro" id="IPR011322">
    <property type="entry name" value="N-reg_PII-like_a/b"/>
</dbReference>
<keyword evidence="3" id="KW-1185">Reference proteome</keyword>